<dbReference type="SUPFAM" id="SSF51182">
    <property type="entry name" value="RmlC-like cupins"/>
    <property type="match status" value="1"/>
</dbReference>
<evidence type="ECO:0000313" key="2">
    <source>
        <dbReference type="EMBL" id="CAB3739300.1"/>
    </source>
</evidence>
<name>A0ABM8L639_9BURK</name>
<dbReference type="PANTHER" id="PTHR38599">
    <property type="entry name" value="CUPIN DOMAIN PROTEIN (AFU_ORTHOLOGUE AFUA_3G13620)"/>
    <property type="match status" value="1"/>
</dbReference>
<feature type="domain" description="Cupin type-2" evidence="1">
    <location>
        <begin position="78"/>
        <end position="147"/>
    </location>
</feature>
<comment type="caution">
    <text evidence="2">The sequence shown here is derived from an EMBL/GenBank/DDBJ whole genome shotgun (WGS) entry which is preliminary data.</text>
</comment>
<proteinExistence type="predicted"/>
<gene>
    <name evidence="2" type="ORF">LMG1873_05586</name>
</gene>
<dbReference type="InterPro" id="IPR013096">
    <property type="entry name" value="Cupin_2"/>
</dbReference>
<dbReference type="Pfam" id="PF07883">
    <property type="entry name" value="Cupin_2"/>
    <property type="match status" value="1"/>
</dbReference>
<dbReference type="CDD" id="cd02234">
    <property type="entry name" value="cupin_BLR7677-like"/>
    <property type="match status" value="1"/>
</dbReference>
<dbReference type="InterPro" id="IPR014710">
    <property type="entry name" value="RmlC-like_jellyroll"/>
</dbReference>
<accession>A0ABM8L639</accession>
<evidence type="ECO:0000313" key="3">
    <source>
        <dbReference type="Proteomes" id="UP000494116"/>
    </source>
</evidence>
<reference evidence="2 3" key="1">
    <citation type="submission" date="2020-04" db="EMBL/GenBank/DDBJ databases">
        <authorList>
            <person name="De Canck E."/>
        </authorList>
    </citation>
    <scope>NUCLEOTIDE SEQUENCE [LARGE SCALE GENOMIC DNA]</scope>
    <source>
        <strain evidence="2 3">LMG 1873</strain>
    </source>
</reference>
<dbReference type="InterPro" id="IPR011051">
    <property type="entry name" value="RmlC_Cupin_sf"/>
</dbReference>
<sequence length="161" mass="17395">MVIPAADLPPREVRFYDEASLRHLGKRMSTLLKFTLPLFAAGALLGTAHAAPAEPVVTELMSRPLPDIPGKDALMITVDYPPGAADPIHRHDAYSFIYVLQGSIVMQVKGGKEVTLTPGQTYYEGPDDIHTVGRNASQTEPAKFVVVLIKKQGAPALIPIK</sequence>
<dbReference type="PANTHER" id="PTHR38599:SF1">
    <property type="entry name" value="CUPIN DOMAIN PROTEIN (AFU_ORTHOLOGUE AFUA_3G13620)"/>
    <property type="match status" value="1"/>
</dbReference>
<keyword evidence="3" id="KW-1185">Reference proteome</keyword>
<protein>
    <recommendedName>
        <fullName evidence="1">Cupin type-2 domain-containing protein</fullName>
    </recommendedName>
</protein>
<dbReference type="Gene3D" id="2.60.120.10">
    <property type="entry name" value="Jelly Rolls"/>
    <property type="match status" value="1"/>
</dbReference>
<organism evidence="2 3">
    <name type="scientific">Achromobacter piechaudii</name>
    <dbReference type="NCBI Taxonomy" id="72556"/>
    <lineage>
        <taxon>Bacteria</taxon>
        <taxon>Pseudomonadati</taxon>
        <taxon>Pseudomonadota</taxon>
        <taxon>Betaproteobacteria</taxon>
        <taxon>Burkholderiales</taxon>
        <taxon>Alcaligenaceae</taxon>
        <taxon>Achromobacter</taxon>
    </lineage>
</organism>
<dbReference type="EMBL" id="CADIJS010000006">
    <property type="protein sequence ID" value="CAB3739300.1"/>
    <property type="molecule type" value="Genomic_DNA"/>
</dbReference>
<evidence type="ECO:0000259" key="1">
    <source>
        <dbReference type="Pfam" id="PF07883"/>
    </source>
</evidence>
<dbReference type="Proteomes" id="UP000494116">
    <property type="component" value="Unassembled WGS sequence"/>
</dbReference>